<dbReference type="CDD" id="cd06558">
    <property type="entry name" value="crotonase-like"/>
    <property type="match status" value="1"/>
</dbReference>
<dbReference type="EMBL" id="FXTO01000005">
    <property type="protein sequence ID" value="SMO54552.1"/>
    <property type="molecule type" value="Genomic_DNA"/>
</dbReference>
<dbReference type="GO" id="GO:0008300">
    <property type="term" value="P:isoprenoid catabolic process"/>
    <property type="evidence" value="ECO:0007669"/>
    <property type="project" value="TreeGrafter"/>
</dbReference>
<gene>
    <name evidence="3" type="ORF">SAMN06265173_105123</name>
    <name evidence="2" type="ORF">SAMN06265173_1054</name>
</gene>
<dbReference type="PANTHER" id="PTHR42964">
    <property type="entry name" value="ENOYL-COA HYDRATASE"/>
    <property type="match status" value="1"/>
</dbReference>
<dbReference type="Pfam" id="PF00378">
    <property type="entry name" value="ECH_1"/>
    <property type="match status" value="1"/>
</dbReference>
<proteinExistence type="inferred from homology"/>
<evidence type="ECO:0000256" key="1">
    <source>
        <dbReference type="ARBA" id="ARBA00005254"/>
    </source>
</evidence>
<dbReference type="InterPro" id="IPR051683">
    <property type="entry name" value="Enoyl-CoA_Hydratase/Isomerase"/>
</dbReference>
<name>A0A521C1D2_9RHOB</name>
<dbReference type="Gene3D" id="1.10.12.10">
    <property type="entry name" value="Lyase 2-enoyl-coa Hydratase, Chain A, domain 2"/>
    <property type="match status" value="1"/>
</dbReference>
<keyword evidence="4" id="KW-1185">Reference proteome</keyword>
<evidence type="ECO:0000313" key="4">
    <source>
        <dbReference type="Proteomes" id="UP000316030"/>
    </source>
</evidence>
<dbReference type="PANTHER" id="PTHR42964:SF1">
    <property type="entry name" value="POLYKETIDE BIOSYNTHESIS ENOYL-COA HYDRATASE PKSH-RELATED"/>
    <property type="match status" value="1"/>
</dbReference>
<reference evidence="2 4" key="1">
    <citation type="submission" date="2017-05" db="EMBL/GenBank/DDBJ databases">
        <authorList>
            <person name="Varghese N."/>
            <person name="Submissions S."/>
        </authorList>
    </citation>
    <scope>NUCLEOTIDE SEQUENCE [LARGE SCALE GENOMIC DNA]</scope>
    <source>
        <strain evidence="2 4">DSM 29506</strain>
    </source>
</reference>
<dbReference type="RefSeq" id="WP_142492491.1">
    <property type="nucleotide sequence ID" value="NZ_FXTO01000005.1"/>
</dbReference>
<evidence type="ECO:0000313" key="2">
    <source>
        <dbReference type="EMBL" id="SMO52621.1"/>
    </source>
</evidence>
<dbReference type="AlphaFoldDB" id="A0A521C1D2"/>
<sequence>MTDIVLHEKRGAAFWITLNRPEKRNAINADLIAGIRAGMDAACADPDIRVIVLTGAGDQAFCAGGDLQPGGGFNFDFANPRSAYGDLLRAAQDCPLPLVAAINGTCVAGGMGLLSMVDLAVSVDHAKFGLPEARIGLFPMQVLALMKQIVPPRVLRRWMLTGDLFDAPEAQEAGLLNQVVPAAEFPTAVQALVDSLCKASPSALRRGKYAARAMDSMTFDQAIAFAEGQLGLMTLTEDAQEGLASFNEKRKPQFTGK</sequence>
<dbReference type="EMBL" id="FXTO01000005">
    <property type="protein sequence ID" value="SMO52621.1"/>
    <property type="molecule type" value="Genomic_DNA"/>
</dbReference>
<dbReference type="InterPro" id="IPR014748">
    <property type="entry name" value="Enoyl-CoA_hydra_C"/>
</dbReference>
<dbReference type="InterPro" id="IPR029045">
    <property type="entry name" value="ClpP/crotonase-like_dom_sf"/>
</dbReference>
<organism evidence="2 4">
    <name type="scientific">Thalassovita litoralis</name>
    <dbReference type="NCBI Taxonomy" id="1010611"/>
    <lineage>
        <taxon>Bacteria</taxon>
        <taxon>Pseudomonadati</taxon>
        <taxon>Pseudomonadota</taxon>
        <taxon>Alphaproteobacteria</taxon>
        <taxon>Rhodobacterales</taxon>
        <taxon>Roseobacteraceae</taxon>
        <taxon>Thalassovita</taxon>
    </lineage>
</organism>
<dbReference type="InterPro" id="IPR001753">
    <property type="entry name" value="Enoyl-CoA_hydra/iso"/>
</dbReference>
<dbReference type="Gene3D" id="3.90.226.10">
    <property type="entry name" value="2-enoyl-CoA Hydratase, Chain A, domain 1"/>
    <property type="match status" value="1"/>
</dbReference>
<dbReference type="SUPFAM" id="SSF52096">
    <property type="entry name" value="ClpP/crotonase"/>
    <property type="match status" value="1"/>
</dbReference>
<comment type="similarity">
    <text evidence="1">Belongs to the enoyl-CoA hydratase/isomerase family.</text>
</comment>
<protein>
    <submittedName>
        <fullName evidence="2">Enoyl-CoA hydratase/carnithine racemase</fullName>
    </submittedName>
</protein>
<accession>A0A521C1D2</accession>
<dbReference type="Proteomes" id="UP000316030">
    <property type="component" value="Unassembled WGS sequence"/>
</dbReference>
<dbReference type="GO" id="GO:0003824">
    <property type="term" value="F:catalytic activity"/>
    <property type="evidence" value="ECO:0007669"/>
    <property type="project" value="UniProtKB-ARBA"/>
</dbReference>
<dbReference type="OrthoDB" id="9777711at2"/>
<evidence type="ECO:0000313" key="3">
    <source>
        <dbReference type="EMBL" id="SMO54552.1"/>
    </source>
</evidence>